<dbReference type="EMBL" id="BEYU01000108">
    <property type="protein sequence ID" value="GBG31830.1"/>
    <property type="molecule type" value="Genomic_DNA"/>
</dbReference>
<gene>
    <name evidence="2" type="ORF">FCC1311_080552</name>
</gene>
<feature type="compositionally biased region" description="Polar residues" evidence="1">
    <location>
        <begin position="144"/>
        <end position="155"/>
    </location>
</feature>
<dbReference type="InParanoid" id="A0A2R5GLS4"/>
<reference evidence="2 3" key="1">
    <citation type="submission" date="2017-12" db="EMBL/GenBank/DDBJ databases">
        <title>Sequencing, de novo assembly and annotation of complete genome of a new Thraustochytrid species, strain FCC1311.</title>
        <authorList>
            <person name="Sedici K."/>
            <person name="Godart F."/>
            <person name="Aiese Cigliano R."/>
            <person name="Sanseverino W."/>
            <person name="Barakat M."/>
            <person name="Ortet P."/>
            <person name="Marechal E."/>
            <person name="Cagnac O."/>
            <person name="Amato A."/>
        </authorList>
    </citation>
    <scope>NUCLEOTIDE SEQUENCE [LARGE SCALE GENOMIC DNA]</scope>
</reference>
<evidence type="ECO:0000313" key="3">
    <source>
        <dbReference type="Proteomes" id="UP000241890"/>
    </source>
</evidence>
<evidence type="ECO:0000256" key="1">
    <source>
        <dbReference type="SAM" id="MobiDB-lite"/>
    </source>
</evidence>
<comment type="caution">
    <text evidence="2">The sequence shown here is derived from an EMBL/GenBank/DDBJ whole genome shotgun (WGS) entry which is preliminary data.</text>
</comment>
<dbReference type="AlphaFoldDB" id="A0A2R5GLS4"/>
<dbReference type="OrthoDB" id="2155169at2759"/>
<evidence type="ECO:0000313" key="2">
    <source>
        <dbReference type="EMBL" id="GBG31830.1"/>
    </source>
</evidence>
<accession>A0A2R5GLS4</accession>
<sequence length="533" mass="60126">MNRVRPGKKLQLGTADMVSTIRSFTYDENPVPLGSHEKKILILKLKDRKTRSASFMAVMAYLQALERESSQIVSVEIRFRAMARIISRQTSSFPPSLPTAYTLFREAVTLNLSAAEIAYPATFQAEIGTSALSSLGPIGEVQNALGSPTSPTSGKVPTPTELAEAEGKKEAQRKNRPTTAEFDNEKFYAAPQGTKVAEVPKIWLQVDTNPESVASTQPDLVGDDEMTSQHFGTFRLYKNRLTWVMVNPPDTGSMRASQMSDLESVVTSSTDRYDEEGGDVPSKVYDVHRTSADPAEGMVKKFGKGILTGDEHFDPDASTARVRHVIKMFPFGRREITQLANALNEFTGLKASTVGSQTDYSIKRKMDDMRRRLQDSINGKWIHHTEELHRVLINLTKDNTPIRMRDLERIYHSARHNKTIVRECIPILQEIWRCSKGQDSMLKVLAVVDRILDGDVLHGDDPVLGQMLQWLHQIETGLDPYSHSRPLKLLLKVCHRAEYLQTQTILPLIETFYDDEVFVMPMVYDMYLRAHEK</sequence>
<keyword evidence="3" id="KW-1185">Reference proteome</keyword>
<feature type="region of interest" description="Disordered" evidence="1">
    <location>
        <begin position="142"/>
        <end position="184"/>
    </location>
</feature>
<protein>
    <submittedName>
        <fullName evidence="2">Uncharacterized protein</fullName>
    </submittedName>
</protein>
<proteinExistence type="predicted"/>
<organism evidence="2 3">
    <name type="scientific">Hondaea fermentalgiana</name>
    <dbReference type="NCBI Taxonomy" id="2315210"/>
    <lineage>
        <taxon>Eukaryota</taxon>
        <taxon>Sar</taxon>
        <taxon>Stramenopiles</taxon>
        <taxon>Bigyra</taxon>
        <taxon>Labyrinthulomycetes</taxon>
        <taxon>Thraustochytrida</taxon>
        <taxon>Thraustochytriidae</taxon>
        <taxon>Hondaea</taxon>
    </lineage>
</organism>
<dbReference type="Proteomes" id="UP000241890">
    <property type="component" value="Unassembled WGS sequence"/>
</dbReference>
<name>A0A2R5GLS4_9STRA</name>